<dbReference type="AlphaFoldDB" id="A0AAV2GYP1"/>
<evidence type="ECO:0000313" key="3">
    <source>
        <dbReference type="EMBL" id="CAL1526550.1"/>
    </source>
</evidence>
<accession>A0AAV2GYP1</accession>
<organism evidence="3 4">
    <name type="scientific">Lymnaea stagnalis</name>
    <name type="common">Great pond snail</name>
    <name type="synonym">Helix stagnalis</name>
    <dbReference type="NCBI Taxonomy" id="6523"/>
    <lineage>
        <taxon>Eukaryota</taxon>
        <taxon>Metazoa</taxon>
        <taxon>Spiralia</taxon>
        <taxon>Lophotrochozoa</taxon>
        <taxon>Mollusca</taxon>
        <taxon>Gastropoda</taxon>
        <taxon>Heterobranchia</taxon>
        <taxon>Euthyneura</taxon>
        <taxon>Panpulmonata</taxon>
        <taxon>Hygrophila</taxon>
        <taxon>Lymnaeoidea</taxon>
        <taxon>Lymnaeidae</taxon>
        <taxon>Lymnaea</taxon>
    </lineage>
</organism>
<keyword evidence="1" id="KW-0106">Calcium</keyword>
<dbReference type="SUPFAM" id="SSF49313">
    <property type="entry name" value="Cadherin-like"/>
    <property type="match status" value="1"/>
</dbReference>
<feature type="domain" description="Cadherin" evidence="2">
    <location>
        <begin position="13"/>
        <end position="78"/>
    </location>
</feature>
<protein>
    <recommendedName>
        <fullName evidence="2">Cadherin domain-containing protein</fullName>
    </recommendedName>
</protein>
<evidence type="ECO:0000259" key="2">
    <source>
        <dbReference type="PROSITE" id="PS50268"/>
    </source>
</evidence>
<dbReference type="CDD" id="cd11304">
    <property type="entry name" value="Cadherin_repeat"/>
    <property type="match status" value="1"/>
</dbReference>
<feature type="non-terminal residue" evidence="3">
    <location>
        <position position="1"/>
    </location>
</feature>
<feature type="non-terminal residue" evidence="3">
    <location>
        <position position="78"/>
    </location>
</feature>
<dbReference type="Gene3D" id="2.60.40.60">
    <property type="entry name" value="Cadherins"/>
    <property type="match status" value="1"/>
</dbReference>
<dbReference type="InterPro" id="IPR015919">
    <property type="entry name" value="Cadherin-like_sf"/>
</dbReference>
<sequence length="78" mass="8560">EAPVCSPYLVLETVEENKPANYLAANLSCFDADVGTNLAYSITYGDTSLFMLGENKLMLKAPLDYEKSTIHDLVIQVS</sequence>
<dbReference type="GO" id="GO:0016020">
    <property type="term" value="C:membrane"/>
    <property type="evidence" value="ECO:0007669"/>
    <property type="project" value="InterPro"/>
</dbReference>
<dbReference type="GO" id="GO:0007156">
    <property type="term" value="P:homophilic cell adhesion via plasma membrane adhesion molecules"/>
    <property type="evidence" value="ECO:0007669"/>
    <property type="project" value="InterPro"/>
</dbReference>
<dbReference type="EMBL" id="CAXITT010000006">
    <property type="protein sequence ID" value="CAL1526550.1"/>
    <property type="molecule type" value="Genomic_DNA"/>
</dbReference>
<proteinExistence type="predicted"/>
<reference evidence="3 4" key="1">
    <citation type="submission" date="2024-04" db="EMBL/GenBank/DDBJ databases">
        <authorList>
            <consortium name="Genoscope - CEA"/>
            <person name="William W."/>
        </authorList>
    </citation>
    <scope>NUCLEOTIDE SEQUENCE [LARGE SCALE GENOMIC DNA]</scope>
</reference>
<dbReference type="Proteomes" id="UP001497497">
    <property type="component" value="Unassembled WGS sequence"/>
</dbReference>
<keyword evidence="4" id="KW-1185">Reference proteome</keyword>
<dbReference type="GO" id="GO:0005509">
    <property type="term" value="F:calcium ion binding"/>
    <property type="evidence" value="ECO:0007669"/>
    <property type="project" value="UniProtKB-UniRule"/>
</dbReference>
<gene>
    <name evidence="3" type="ORF">GSLYS_00000727001</name>
</gene>
<dbReference type="PROSITE" id="PS50268">
    <property type="entry name" value="CADHERIN_2"/>
    <property type="match status" value="1"/>
</dbReference>
<dbReference type="InterPro" id="IPR002126">
    <property type="entry name" value="Cadherin-like_dom"/>
</dbReference>
<evidence type="ECO:0000256" key="1">
    <source>
        <dbReference type="PROSITE-ProRule" id="PRU00043"/>
    </source>
</evidence>
<name>A0AAV2GYP1_LYMST</name>
<comment type="caution">
    <text evidence="3">The sequence shown here is derived from an EMBL/GenBank/DDBJ whole genome shotgun (WGS) entry which is preliminary data.</text>
</comment>
<evidence type="ECO:0000313" key="4">
    <source>
        <dbReference type="Proteomes" id="UP001497497"/>
    </source>
</evidence>